<evidence type="ECO:0000313" key="2">
    <source>
        <dbReference type="Proteomes" id="UP001497516"/>
    </source>
</evidence>
<sequence length="99" mass="11314">MRRKPARRNQLVFLGKEEALAWELFTPIQRFLIVNILGRDGSVPVHKCDWKCIAVDSDVEVARDFTNIMKETRSLVGPPTRLISCRFSGGRIGGSSRRW</sequence>
<name>A0AAV2EQN3_9ROSI</name>
<dbReference type="EMBL" id="OZ034818">
    <property type="protein sequence ID" value="CAL1387740.1"/>
    <property type="molecule type" value="Genomic_DNA"/>
</dbReference>
<proteinExistence type="predicted"/>
<reference evidence="1 2" key="1">
    <citation type="submission" date="2024-04" db="EMBL/GenBank/DDBJ databases">
        <authorList>
            <person name="Fracassetti M."/>
        </authorList>
    </citation>
    <scope>NUCLEOTIDE SEQUENCE [LARGE SCALE GENOMIC DNA]</scope>
</reference>
<gene>
    <name evidence="1" type="ORF">LTRI10_LOCUS28704</name>
</gene>
<dbReference type="AlphaFoldDB" id="A0AAV2EQN3"/>
<evidence type="ECO:0000313" key="1">
    <source>
        <dbReference type="EMBL" id="CAL1387740.1"/>
    </source>
</evidence>
<dbReference type="Proteomes" id="UP001497516">
    <property type="component" value="Chromosome 5"/>
</dbReference>
<protein>
    <submittedName>
        <fullName evidence="1">Uncharacterized protein</fullName>
    </submittedName>
</protein>
<keyword evidence="2" id="KW-1185">Reference proteome</keyword>
<accession>A0AAV2EQN3</accession>
<organism evidence="1 2">
    <name type="scientific">Linum trigynum</name>
    <dbReference type="NCBI Taxonomy" id="586398"/>
    <lineage>
        <taxon>Eukaryota</taxon>
        <taxon>Viridiplantae</taxon>
        <taxon>Streptophyta</taxon>
        <taxon>Embryophyta</taxon>
        <taxon>Tracheophyta</taxon>
        <taxon>Spermatophyta</taxon>
        <taxon>Magnoliopsida</taxon>
        <taxon>eudicotyledons</taxon>
        <taxon>Gunneridae</taxon>
        <taxon>Pentapetalae</taxon>
        <taxon>rosids</taxon>
        <taxon>fabids</taxon>
        <taxon>Malpighiales</taxon>
        <taxon>Linaceae</taxon>
        <taxon>Linum</taxon>
    </lineage>
</organism>